<proteinExistence type="predicted"/>
<accession>A0A8S9T1E0</accession>
<name>A0A8S9T1E0_9CYAN</name>
<organism evidence="1 2">
    <name type="scientific">Tolypothrix bouteillei VB521301</name>
    <dbReference type="NCBI Taxonomy" id="1479485"/>
    <lineage>
        <taxon>Bacteria</taxon>
        <taxon>Bacillati</taxon>
        <taxon>Cyanobacteriota</taxon>
        <taxon>Cyanophyceae</taxon>
        <taxon>Nostocales</taxon>
        <taxon>Tolypothrichaceae</taxon>
        <taxon>Tolypothrix</taxon>
    </lineage>
</organism>
<evidence type="ECO:0000313" key="2">
    <source>
        <dbReference type="Proteomes" id="UP000029738"/>
    </source>
</evidence>
<gene>
    <name evidence="1" type="ORF">DA73_0400010250</name>
</gene>
<dbReference type="OrthoDB" id="583255at2"/>
<dbReference type="Proteomes" id="UP000029738">
    <property type="component" value="Unassembled WGS sequence"/>
</dbReference>
<sequence>MRAIALLLSAICLARRAGQETYCYPVNQKRVSRDPAYHPRAYTDSYRQGLASGRKEEAYKPRTSGGEFARGFEDGYFGNPWFYTHYPL</sequence>
<reference evidence="1" key="2">
    <citation type="submission" date="2019-11" db="EMBL/GenBank/DDBJ databases">
        <title>Improved Assembly of Tolypothrix boutellei genome.</title>
        <authorList>
            <person name="Sarangi A.N."/>
            <person name="Mukherjee M."/>
            <person name="Ghosh S."/>
            <person name="Singh D."/>
            <person name="Das A."/>
            <person name="Kant S."/>
            <person name="Prusty A."/>
            <person name="Tripathy S."/>
        </authorList>
    </citation>
    <scope>NUCLEOTIDE SEQUENCE</scope>
    <source>
        <strain evidence="1">VB521301</strain>
    </source>
</reference>
<protein>
    <submittedName>
        <fullName evidence="1">Uncharacterized protein</fullName>
    </submittedName>
</protein>
<dbReference type="RefSeq" id="WP_050046157.1">
    <property type="nucleotide sequence ID" value="NZ_JHEG04000001.1"/>
</dbReference>
<reference evidence="1" key="1">
    <citation type="journal article" date="2015" name="Genome Announc.">
        <title>Draft Genome Sequence of Tolypothrix boutellei Strain VB521301.</title>
        <authorList>
            <person name="Chandrababunaidu M.M."/>
            <person name="Singh D."/>
            <person name="Sen D."/>
            <person name="Bhan S."/>
            <person name="Das S."/>
            <person name="Gupta A."/>
            <person name="Adhikary S.P."/>
            <person name="Tripathy S."/>
        </authorList>
    </citation>
    <scope>NUCLEOTIDE SEQUENCE</scope>
    <source>
        <strain evidence="1">VB521301</strain>
    </source>
</reference>
<keyword evidence="2" id="KW-1185">Reference proteome</keyword>
<dbReference type="AlphaFoldDB" id="A0A8S9T1E0"/>
<evidence type="ECO:0000313" key="1">
    <source>
        <dbReference type="EMBL" id="KAF3885807.1"/>
    </source>
</evidence>
<dbReference type="EMBL" id="JHEG04000001">
    <property type="protein sequence ID" value="KAF3885807.1"/>
    <property type="molecule type" value="Genomic_DNA"/>
</dbReference>
<comment type="caution">
    <text evidence="1">The sequence shown here is derived from an EMBL/GenBank/DDBJ whole genome shotgun (WGS) entry which is preliminary data.</text>
</comment>